<evidence type="ECO:0000313" key="3">
    <source>
        <dbReference type="Proteomes" id="UP000023152"/>
    </source>
</evidence>
<name>X6N4Z4_RETFI</name>
<keyword evidence="3" id="KW-1185">Reference proteome</keyword>
<accession>X6N4Z4</accession>
<feature type="coiled-coil region" evidence="1">
    <location>
        <begin position="86"/>
        <end position="145"/>
    </location>
</feature>
<protein>
    <submittedName>
        <fullName evidence="2">Intracellular protein transport protein USO1</fullName>
    </submittedName>
</protein>
<organism evidence="2 3">
    <name type="scientific">Reticulomyxa filosa</name>
    <dbReference type="NCBI Taxonomy" id="46433"/>
    <lineage>
        <taxon>Eukaryota</taxon>
        <taxon>Sar</taxon>
        <taxon>Rhizaria</taxon>
        <taxon>Retaria</taxon>
        <taxon>Foraminifera</taxon>
        <taxon>Monothalamids</taxon>
        <taxon>Reticulomyxidae</taxon>
        <taxon>Reticulomyxa</taxon>
    </lineage>
</organism>
<keyword evidence="1" id="KW-0175">Coiled coil</keyword>
<dbReference type="Proteomes" id="UP000023152">
    <property type="component" value="Unassembled WGS sequence"/>
</dbReference>
<reference evidence="2 3" key="1">
    <citation type="journal article" date="2013" name="Curr. Biol.">
        <title>The Genome of the Foraminiferan Reticulomyxa filosa.</title>
        <authorList>
            <person name="Glockner G."/>
            <person name="Hulsmann N."/>
            <person name="Schleicher M."/>
            <person name="Noegel A.A."/>
            <person name="Eichinger L."/>
            <person name="Gallinger C."/>
            <person name="Pawlowski J."/>
            <person name="Sierra R."/>
            <person name="Euteneuer U."/>
            <person name="Pillet L."/>
            <person name="Moustafa A."/>
            <person name="Platzer M."/>
            <person name="Groth M."/>
            <person name="Szafranski K."/>
            <person name="Schliwa M."/>
        </authorList>
    </citation>
    <scope>NUCLEOTIDE SEQUENCE [LARGE SCALE GENOMIC DNA]</scope>
</reference>
<dbReference type="EMBL" id="ASPP01012686">
    <property type="protein sequence ID" value="ETO20362.1"/>
    <property type="molecule type" value="Genomic_DNA"/>
</dbReference>
<evidence type="ECO:0000313" key="2">
    <source>
        <dbReference type="EMBL" id="ETO20362.1"/>
    </source>
</evidence>
<comment type="caution">
    <text evidence="2">The sequence shown here is derived from an EMBL/GenBank/DDBJ whole genome shotgun (WGS) entry which is preliminary data.</text>
</comment>
<proteinExistence type="predicted"/>
<dbReference type="AlphaFoldDB" id="X6N4Z4"/>
<sequence>MRKITAMQQVLCVVLSGFARIRDCRFYERWSVAKSEECIFVTQQMEKCHQEIKKRIQVLSEAMTGLHSSLEVFDSAYSAMGSGREAGQLKRELEEAKKLMQEKDSTLARMKVGHEEKIKKLEEKERQLEEKEKGLDEEVNDIAKQVFF</sequence>
<gene>
    <name evidence="2" type="ORF">RFI_16853</name>
</gene>
<evidence type="ECO:0000256" key="1">
    <source>
        <dbReference type="SAM" id="Coils"/>
    </source>
</evidence>